<organism evidence="2 3">
    <name type="scientific">Heterodermia speciosa</name>
    <dbReference type="NCBI Taxonomy" id="116794"/>
    <lineage>
        <taxon>Eukaryota</taxon>
        <taxon>Fungi</taxon>
        <taxon>Dikarya</taxon>
        <taxon>Ascomycota</taxon>
        <taxon>Pezizomycotina</taxon>
        <taxon>Lecanoromycetes</taxon>
        <taxon>OSLEUM clade</taxon>
        <taxon>Lecanoromycetidae</taxon>
        <taxon>Caliciales</taxon>
        <taxon>Physciaceae</taxon>
        <taxon>Heterodermia</taxon>
    </lineage>
</organism>
<accession>A0A8H3FIL2</accession>
<reference evidence="2" key="1">
    <citation type="submission" date="2021-03" db="EMBL/GenBank/DDBJ databases">
        <authorList>
            <person name="Tagirdzhanova G."/>
        </authorList>
    </citation>
    <scope>NUCLEOTIDE SEQUENCE</scope>
</reference>
<feature type="compositionally biased region" description="Polar residues" evidence="1">
    <location>
        <begin position="82"/>
        <end position="92"/>
    </location>
</feature>
<evidence type="ECO:0000256" key="1">
    <source>
        <dbReference type="SAM" id="MobiDB-lite"/>
    </source>
</evidence>
<comment type="caution">
    <text evidence="2">The sequence shown here is derived from an EMBL/GenBank/DDBJ whole genome shotgun (WGS) entry which is preliminary data.</text>
</comment>
<feature type="compositionally biased region" description="Basic and acidic residues" evidence="1">
    <location>
        <begin position="93"/>
        <end position="102"/>
    </location>
</feature>
<evidence type="ECO:0000313" key="3">
    <source>
        <dbReference type="Proteomes" id="UP000664521"/>
    </source>
</evidence>
<proteinExistence type="predicted"/>
<feature type="compositionally biased region" description="Basic and acidic residues" evidence="1">
    <location>
        <begin position="63"/>
        <end position="81"/>
    </location>
</feature>
<dbReference type="EMBL" id="CAJPDS010000038">
    <property type="protein sequence ID" value="CAF9925291.1"/>
    <property type="molecule type" value="Genomic_DNA"/>
</dbReference>
<feature type="region of interest" description="Disordered" evidence="1">
    <location>
        <begin position="63"/>
        <end position="102"/>
    </location>
</feature>
<keyword evidence="3" id="KW-1185">Reference proteome</keyword>
<gene>
    <name evidence="2" type="ORF">HETSPECPRED_005797</name>
</gene>
<name>A0A8H3FIL2_9LECA</name>
<dbReference type="AlphaFoldDB" id="A0A8H3FIL2"/>
<protein>
    <submittedName>
        <fullName evidence="2">Uncharacterized protein</fullName>
    </submittedName>
</protein>
<sequence length="102" mass="11602">MPQELLRMQQDTEVVEVRYERTELRKYIRQQPFGKSLGIIVSMSANGAIIDLYIDDLDDKKDEEYTPEKFEGPHPIPRRDQSLVQPTAGHSSAESKPDIGGT</sequence>
<evidence type="ECO:0000313" key="2">
    <source>
        <dbReference type="EMBL" id="CAF9925291.1"/>
    </source>
</evidence>
<dbReference type="Proteomes" id="UP000664521">
    <property type="component" value="Unassembled WGS sequence"/>
</dbReference>